<dbReference type="GO" id="GO:0005829">
    <property type="term" value="C:cytosol"/>
    <property type="evidence" value="ECO:0007669"/>
    <property type="project" value="TreeGrafter"/>
</dbReference>
<keyword evidence="2" id="KW-0723">Serine/threonine-protein kinase</keyword>
<dbReference type="InterPro" id="IPR045216">
    <property type="entry name" value="CK2_alpha"/>
</dbReference>
<comment type="catalytic activity">
    <reaction evidence="7">
        <text>L-threonyl-[protein] + ATP = O-phospho-L-threonyl-[protein] + ADP + H(+)</text>
        <dbReference type="Rhea" id="RHEA:46608"/>
        <dbReference type="Rhea" id="RHEA-COMP:11060"/>
        <dbReference type="Rhea" id="RHEA-COMP:11605"/>
        <dbReference type="ChEBI" id="CHEBI:15378"/>
        <dbReference type="ChEBI" id="CHEBI:30013"/>
        <dbReference type="ChEBI" id="CHEBI:30616"/>
        <dbReference type="ChEBI" id="CHEBI:61977"/>
        <dbReference type="ChEBI" id="CHEBI:456216"/>
        <dbReference type="EC" id="2.7.11.1"/>
    </reaction>
</comment>
<keyword evidence="5" id="KW-0418">Kinase</keyword>
<evidence type="ECO:0000256" key="8">
    <source>
        <dbReference type="ARBA" id="ARBA00048679"/>
    </source>
</evidence>
<dbReference type="PANTHER" id="PTHR24054">
    <property type="entry name" value="CASEIN KINASE II SUBUNIT ALPHA"/>
    <property type="match status" value="1"/>
</dbReference>
<sequence>MSSDLNEHTKSDDYEIVRKISTEKHADLFEGVRVTDYTRCILKPAKQVGRDRIEREVKILHSLRGGVNIPLLYDVIRYSPLELPSLALEYVENIDFRRLYPTFGGDDVRYYIKELLKALQFAHGKSIMHRNIRPHIIMIDPTQRKLRLFGWDFAEVYEPNSLYNFRVGGVFHRAPELLLYHERYDLSVDMWSVGVILASMIFRKEPFFHGASGSLIVQNMARVLGTKGLLNVVEKYDMEMPPDGLEDIPYFEKAPWQDLFDENNEKYASAEGIDLLDKLLRWDPKERITADDAMKHAYCS</sequence>
<keyword evidence="4" id="KW-0547">Nucleotide-binding</keyword>
<dbReference type="HOGENOM" id="CLU_000288_70_4_1"/>
<dbReference type="InterPro" id="IPR011009">
    <property type="entry name" value="Kinase-like_dom_sf"/>
</dbReference>
<keyword evidence="3" id="KW-0808">Transferase</keyword>
<dbReference type="RefSeq" id="XP_013945980.1">
    <property type="nucleotide sequence ID" value="XM_014090505.1"/>
</dbReference>
<dbReference type="GO" id="GO:0004674">
    <property type="term" value="F:protein serine/threonine kinase activity"/>
    <property type="evidence" value="ECO:0007669"/>
    <property type="project" value="UniProtKB-KW"/>
</dbReference>
<dbReference type="eggNOG" id="KOG0668">
    <property type="taxonomic scope" value="Eukaryota"/>
</dbReference>
<gene>
    <name evidence="10" type="ORF">TRIATDRAFT_263253</name>
</gene>
<dbReference type="GO" id="GO:0005524">
    <property type="term" value="F:ATP binding"/>
    <property type="evidence" value="ECO:0007669"/>
    <property type="project" value="UniProtKB-KW"/>
</dbReference>
<dbReference type="OrthoDB" id="10254671at2759"/>
<dbReference type="EMBL" id="ABDG02000020">
    <property type="protein sequence ID" value="EHK47812.1"/>
    <property type="molecule type" value="Genomic_DNA"/>
</dbReference>
<dbReference type="Gene3D" id="3.30.200.20">
    <property type="entry name" value="Phosphorylase Kinase, domain 1"/>
    <property type="match status" value="1"/>
</dbReference>
<evidence type="ECO:0000313" key="10">
    <source>
        <dbReference type="EMBL" id="EHK47812.1"/>
    </source>
</evidence>
<proteinExistence type="predicted"/>
<reference evidence="10 11" key="1">
    <citation type="journal article" date="2011" name="Genome Biol.">
        <title>Comparative genome sequence analysis underscores mycoparasitism as the ancestral life style of Trichoderma.</title>
        <authorList>
            <person name="Kubicek C.P."/>
            <person name="Herrera-Estrella A."/>
            <person name="Seidl-Seiboth V."/>
            <person name="Martinez D.A."/>
            <person name="Druzhinina I.S."/>
            <person name="Thon M."/>
            <person name="Zeilinger S."/>
            <person name="Casas-Flores S."/>
            <person name="Horwitz B.A."/>
            <person name="Mukherjee P.K."/>
            <person name="Mukherjee M."/>
            <person name="Kredics L."/>
            <person name="Alcaraz L.D."/>
            <person name="Aerts A."/>
            <person name="Antal Z."/>
            <person name="Atanasova L."/>
            <person name="Cervantes-Badillo M.G."/>
            <person name="Challacombe J."/>
            <person name="Chertkov O."/>
            <person name="McCluskey K."/>
            <person name="Coulpier F."/>
            <person name="Deshpande N."/>
            <person name="von Doehren H."/>
            <person name="Ebbole D.J."/>
            <person name="Esquivel-Naranjo E.U."/>
            <person name="Fekete E."/>
            <person name="Flipphi M."/>
            <person name="Glaser F."/>
            <person name="Gomez-Rodriguez E.Y."/>
            <person name="Gruber S."/>
            <person name="Han C."/>
            <person name="Henrissat B."/>
            <person name="Hermosa R."/>
            <person name="Hernandez-Onate M."/>
            <person name="Karaffa L."/>
            <person name="Kosti I."/>
            <person name="Le Crom S."/>
            <person name="Lindquist E."/>
            <person name="Lucas S."/>
            <person name="Luebeck M."/>
            <person name="Luebeck P.S."/>
            <person name="Margeot A."/>
            <person name="Metz B."/>
            <person name="Misra M."/>
            <person name="Nevalainen H."/>
            <person name="Omann M."/>
            <person name="Packer N."/>
            <person name="Perrone G."/>
            <person name="Uresti-Rivera E.E."/>
            <person name="Salamov A."/>
            <person name="Schmoll M."/>
            <person name="Seiboth B."/>
            <person name="Shapiro H."/>
            <person name="Sukno S."/>
            <person name="Tamayo-Ramos J.A."/>
            <person name="Tisch D."/>
            <person name="Wiest A."/>
            <person name="Wilkinson H.H."/>
            <person name="Zhang M."/>
            <person name="Coutinho P.M."/>
            <person name="Kenerley C.M."/>
            <person name="Monte E."/>
            <person name="Baker S.E."/>
            <person name="Grigoriev I.V."/>
        </authorList>
    </citation>
    <scope>NUCLEOTIDE SEQUENCE [LARGE SCALE GENOMIC DNA]</scope>
    <source>
        <strain evidence="11">ATCC 20476 / IMI 206040</strain>
    </source>
</reference>
<dbReference type="InterPro" id="IPR000719">
    <property type="entry name" value="Prot_kinase_dom"/>
</dbReference>
<dbReference type="STRING" id="452589.G9NP26"/>
<comment type="catalytic activity">
    <reaction evidence="8">
        <text>L-seryl-[protein] + ATP = O-phospho-L-seryl-[protein] + ADP + H(+)</text>
        <dbReference type="Rhea" id="RHEA:17989"/>
        <dbReference type="Rhea" id="RHEA-COMP:9863"/>
        <dbReference type="Rhea" id="RHEA-COMP:11604"/>
        <dbReference type="ChEBI" id="CHEBI:15378"/>
        <dbReference type="ChEBI" id="CHEBI:29999"/>
        <dbReference type="ChEBI" id="CHEBI:30616"/>
        <dbReference type="ChEBI" id="CHEBI:83421"/>
        <dbReference type="ChEBI" id="CHEBI:456216"/>
        <dbReference type="EC" id="2.7.11.1"/>
    </reaction>
</comment>
<evidence type="ECO:0000256" key="7">
    <source>
        <dbReference type="ARBA" id="ARBA00047899"/>
    </source>
</evidence>
<dbReference type="SMART" id="SM00220">
    <property type="entry name" value="S_TKc"/>
    <property type="match status" value="1"/>
</dbReference>
<dbReference type="GO" id="GO:0005956">
    <property type="term" value="C:protein kinase CK2 complex"/>
    <property type="evidence" value="ECO:0007669"/>
    <property type="project" value="TreeGrafter"/>
</dbReference>
<evidence type="ECO:0000313" key="11">
    <source>
        <dbReference type="Proteomes" id="UP000005426"/>
    </source>
</evidence>
<comment type="caution">
    <text evidence="10">The sequence shown here is derived from an EMBL/GenBank/DDBJ whole genome shotgun (WGS) entry which is preliminary data.</text>
</comment>
<dbReference type="KEGG" id="tatv:25779141"/>
<dbReference type="GeneID" id="25779141"/>
<evidence type="ECO:0000259" key="9">
    <source>
        <dbReference type="PROSITE" id="PS50011"/>
    </source>
</evidence>
<dbReference type="PANTHER" id="PTHR24054:SF0">
    <property type="entry name" value="CASEIN KINASE II SUBUNIT ALPHA"/>
    <property type="match status" value="1"/>
</dbReference>
<evidence type="ECO:0000256" key="2">
    <source>
        <dbReference type="ARBA" id="ARBA00022527"/>
    </source>
</evidence>
<feature type="domain" description="Protein kinase" evidence="9">
    <location>
        <begin position="14"/>
        <end position="299"/>
    </location>
</feature>
<keyword evidence="6" id="KW-0067">ATP-binding</keyword>
<evidence type="ECO:0000256" key="3">
    <source>
        <dbReference type="ARBA" id="ARBA00022679"/>
    </source>
</evidence>
<dbReference type="GO" id="GO:0006357">
    <property type="term" value="P:regulation of transcription by RNA polymerase II"/>
    <property type="evidence" value="ECO:0007669"/>
    <property type="project" value="UniProtKB-ARBA"/>
</dbReference>
<evidence type="ECO:0000256" key="4">
    <source>
        <dbReference type="ARBA" id="ARBA00022741"/>
    </source>
</evidence>
<dbReference type="EC" id="2.7.11.1" evidence="1"/>
<dbReference type="Pfam" id="PF00069">
    <property type="entry name" value="Pkinase"/>
    <property type="match status" value="1"/>
</dbReference>
<keyword evidence="11" id="KW-1185">Reference proteome</keyword>
<dbReference type="OMA" id="NMLASMI"/>
<dbReference type="FunFam" id="1.10.510.10:FF:000459">
    <property type="entry name" value="Casein kinase II subunit alpha"/>
    <property type="match status" value="1"/>
</dbReference>
<dbReference type="GO" id="GO:0051726">
    <property type="term" value="P:regulation of cell cycle"/>
    <property type="evidence" value="ECO:0007669"/>
    <property type="project" value="TreeGrafter"/>
</dbReference>
<dbReference type="AlphaFoldDB" id="G9NP26"/>
<accession>G9NP26</accession>
<evidence type="ECO:0000256" key="5">
    <source>
        <dbReference type="ARBA" id="ARBA00022777"/>
    </source>
</evidence>
<dbReference type="GO" id="GO:0005730">
    <property type="term" value="C:nucleolus"/>
    <property type="evidence" value="ECO:0007669"/>
    <property type="project" value="UniProtKB-ARBA"/>
</dbReference>
<protein>
    <recommendedName>
        <fullName evidence="1">non-specific serine/threonine protein kinase</fullName>
        <ecNumber evidence="1">2.7.11.1</ecNumber>
    </recommendedName>
</protein>
<dbReference type="FunFam" id="3.30.200.20:FF:000088">
    <property type="entry name" value="Casein kinase II subunit alpha"/>
    <property type="match status" value="1"/>
</dbReference>
<name>G9NP26_HYPAI</name>
<dbReference type="SUPFAM" id="SSF56112">
    <property type="entry name" value="Protein kinase-like (PK-like)"/>
    <property type="match status" value="1"/>
</dbReference>
<dbReference type="CDD" id="cd14132">
    <property type="entry name" value="STKc_CK2_alpha"/>
    <property type="match status" value="1"/>
</dbReference>
<dbReference type="Proteomes" id="UP000005426">
    <property type="component" value="Unassembled WGS sequence"/>
</dbReference>
<evidence type="ECO:0000256" key="6">
    <source>
        <dbReference type="ARBA" id="ARBA00022840"/>
    </source>
</evidence>
<organism evidence="10 11">
    <name type="scientific">Hypocrea atroviridis (strain ATCC 20476 / IMI 206040)</name>
    <name type="common">Trichoderma atroviride</name>
    <dbReference type="NCBI Taxonomy" id="452589"/>
    <lineage>
        <taxon>Eukaryota</taxon>
        <taxon>Fungi</taxon>
        <taxon>Dikarya</taxon>
        <taxon>Ascomycota</taxon>
        <taxon>Pezizomycotina</taxon>
        <taxon>Sordariomycetes</taxon>
        <taxon>Hypocreomycetidae</taxon>
        <taxon>Hypocreales</taxon>
        <taxon>Hypocreaceae</taxon>
        <taxon>Trichoderma</taxon>
    </lineage>
</organism>
<evidence type="ECO:0000256" key="1">
    <source>
        <dbReference type="ARBA" id="ARBA00012513"/>
    </source>
</evidence>
<dbReference type="Gene3D" id="1.10.510.10">
    <property type="entry name" value="Transferase(Phosphotransferase) domain 1"/>
    <property type="match status" value="1"/>
</dbReference>
<dbReference type="PROSITE" id="PS50011">
    <property type="entry name" value="PROTEIN_KINASE_DOM"/>
    <property type="match status" value="1"/>
</dbReference>